<organism evidence="1 2">
    <name type="scientific">[Clostridium] methylpentosum DSM 5476</name>
    <dbReference type="NCBI Taxonomy" id="537013"/>
    <lineage>
        <taxon>Bacteria</taxon>
        <taxon>Bacillati</taxon>
        <taxon>Bacillota</taxon>
        <taxon>Clostridia</taxon>
        <taxon>Eubacteriales</taxon>
        <taxon>Oscillospiraceae</taxon>
        <taxon>Oscillospiraceae incertae sedis</taxon>
    </lineage>
</organism>
<dbReference type="Proteomes" id="UP000003340">
    <property type="component" value="Unassembled WGS sequence"/>
</dbReference>
<protein>
    <recommendedName>
        <fullName evidence="3">Cytidylate kinase</fullName>
    </recommendedName>
</protein>
<dbReference type="InterPro" id="IPR027417">
    <property type="entry name" value="P-loop_NTPase"/>
</dbReference>
<sequence length="212" mass="23947">MNKKTIITISRQYGSGGHEIGQRLAKELGIPFYDKELIEMAAKRSGMSQEILESIDEDATNSLLYSLSTGAFLMGNRFAPTGDVPLNDKLFFVQFDIIRQAAQDGSCVVVGRCADYVLRDNPDALHVFVHAPMEKRVERISQKYNLSPAKAKERIVRTDKRRISYYNYYSDTKWGAIQNYDLCIDSGTLGVDNAVELLKTFSQMNQKEKTAK</sequence>
<dbReference type="STRING" id="537013.CLOSTMETH_01432"/>
<comment type="caution">
    <text evidence="1">The sequence shown here is derived from an EMBL/GenBank/DDBJ whole genome shotgun (WGS) entry which is preliminary data.</text>
</comment>
<dbReference type="SUPFAM" id="SSF52540">
    <property type="entry name" value="P-loop containing nucleoside triphosphate hydrolases"/>
    <property type="match status" value="1"/>
</dbReference>
<proteinExistence type="predicted"/>
<name>C0EC63_9FIRM</name>
<dbReference type="Gene3D" id="3.40.50.300">
    <property type="entry name" value="P-loop containing nucleotide triphosphate hydrolases"/>
    <property type="match status" value="1"/>
</dbReference>
<evidence type="ECO:0000313" key="2">
    <source>
        <dbReference type="Proteomes" id="UP000003340"/>
    </source>
</evidence>
<keyword evidence="2" id="KW-1185">Reference proteome</keyword>
<dbReference type="EMBL" id="ACEC01000046">
    <property type="protein sequence ID" value="EEG30953.1"/>
    <property type="molecule type" value="Genomic_DNA"/>
</dbReference>
<evidence type="ECO:0008006" key="3">
    <source>
        <dbReference type="Google" id="ProtNLM"/>
    </source>
</evidence>
<reference evidence="1 2" key="2">
    <citation type="submission" date="2009-02" db="EMBL/GenBank/DDBJ databases">
        <title>Draft genome sequence of Clostridium methylpentosum (DSM 5476).</title>
        <authorList>
            <person name="Sudarsanam P."/>
            <person name="Ley R."/>
            <person name="Guruge J."/>
            <person name="Turnbaugh P.J."/>
            <person name="Mahowald M."/>
            <person name="Liep D."/>
            <person name="Gordon J."/>
        </authorList>
    </citation>
    <scope>NUCLEOTIDE SEQUENCE [LARGE SCALE GENOMIC DNA]</scope>
    <source>
        <strain evidence="1 2">DSM 5476</strain>
    </source>
</reference>
<reference evidence="1 2" key="1">
    <citation type="submission" date="2009-01" db="EMBL/GenBank/DDBJ databases">
        <authorList>
            <person name="Fulton L."/>
            <person name="Clifton S."/>
            <person name="Fulton B."/>
            <person name="Xu J."/>
            <person name="Minx P."/>
            <person name="Pepin K.H."/>
            <person name="Johnson M."/>
            <person name="Bhonagiri V."/>
            <person name="Nash W.E."/>
            <person name="Mardis E.R."/>
            <person name="Wilson R.K."/>
        </authorList>
    </citation>
    <scope>NUCLEOTIDE SEQUENCE [LARGE SCALE GENOMIC DNA]</scope>
    <source>
        <strain evidence="1 2">DSM 5476</strain>
    </source>
</reference>
<dbReference type="AlphaFoldDB" id="C0EC63"/>
<gene>
    <name evidence="1" type="ORF">CLOSTMETH_01432</name>
</gene>
<dbReference type="HOGENOM" id="CLU_065155_3_1_9"/>
<evidence type="ECO:0000313" key="1">
    <source>
        <dbReference type="EMBL" id="EEG30953.1"/>
    </source>
</evidence>
<accession>C0EC63</accession>
<dbReference type="Pfam" id="PF13189">
    <property type="entry name" value="Cytidylate_kin2"/>
    <property type="match status" value="1"/>
</dbReference>
<dbReference type="eggNOG" id="COG1102">
    <property type="taxonomic scope" value="Bacteria"/>
</dbReference>